<feature type="region of interest" description="Disordered" evidence="8">
    <location>
        <begin position="570"/>
        <end position="604"/>
    </location>
</feature>
<evidence type="ECO:0000256" key="4">
    <source>
        <dbReference type="ARBA" id="ARBA00022786"/>
    </source>
</evidence>
<dbReference type="InterPro" id="IPR038765">
    <property type="entry name" value="Papain-like_cys_pep_sf"/>
</dbReference>
<keyword evidence="3" id="KW-0645">Protease</keyword>
<dbReference type="GO" id="GO:0070628">
    <property type="term" value="F:proteasome binding"/>
    <property type="evidence" value="ECO:0007669"/>
    <property type="project" value="TreeGrafter"/>
</dbReference>
<reference evidence="11" key="1">
    <citation type="submission" date="2013-05" db="EMBL/GenBank/DDBJ databases">
        <title>The Genome sequence of Mucor circinelloides f. circinelloides 1006PhL.</title>
        <authorList>
            <consortium name="The Broad Institute Genomics Platform"/>
            <person name="Cuomo C."/>
            <person name="Earl A."/>
            <person name="Findley K."/>
            <person name="Lee S.C."/>
            <person name="Walker B."/>
            <person name="Young S."/>
            <person name="Zeng Q."/>
            <person name="Gargeya S."/>
            <person name="Fitzgerald M."/>
            <person name="Haas B."/>
            <person name="Abouelleil A."/>
            <person name="Allen A.W."/>
            <person name="Alvarado L."/>
            <person name="Arachchi H.M."/>
            <person name="Berlin A.M."/>
            <person name="Chapman S.B."/>
            <person name="Gainer-Dewar J."/>
            <person name="Goldberg J."/>
            <person name="Griggs A."/>
            <person name="Gujja S."/>
            <person name="Hansen M."/>
            <person name="Howarth C."/>
            <person name="Imamovic A."/>
            <person name="Ireland A."/>
            <person name="Larimer J."/>
            <person name="McCowan C."/>
            <person name="Murphy C."/>
            <person name="Pearson M."/>
            <person name="Poon T.W."/>
            <person name="Priest M."/>
            <person name="Roberts A."/>
            <person name="Saif S."/>
            <person name="Shea T."/>
            <person name="Sisk P."/>
            <person name="Sykes S."/>
            <person name="Wortman J."/>
            <person name="Nusbaum C."/>
            <person name="Birren B."/>
        </authorList>
    </citation>
    <scope>NUCLEOTIDE SEQUENCE [LARGE SCALE GENOMIC DNA]</scope>
    <source>
        <strain evidence="11">1006PhL</strain>
    </source>
</reference>
<dbReference type="InterPro" id="IPR018200">
    <property type="entry name" value="USP_CS"/>
</dbReference>
<dbReference type="PROSITE" id="PS00972">
    <property type="entry name" value="USP_1"/>
    <property type="match status" value="1"/>
</dbReference>
<feature type="coiled-coil region" evidence="7">
    <location>
        <begin position="937"/>
        <end position="964"/>
    </location>
</feature>
<dbReference type="EMBL" id="KE124027">
    <property type="protein sequence ID" value="EPB84879.1"/>
    <property type="molecule type" value="Genomic_DNA"/>
</dbReference>
<dbReference type="OMA" id="ANVYKSN"/>
<gene>
    <name evidence="10" type="ORF">HMPREF1544_08381</name>
</gene>
<accession>S2J5I0</accession>
<feature type="region of interest" description="Disordered" evidence="8">
    <location>
        <begin position="650"/>
        <end position="705"/>
    </location>
</feature>
<evidence type="ECO:0000256" key="1">
    <source>
        <dbReference type="ARBA" id="ARBA00000707"/>
    </source>
</evidence>
<dbReference type="GO" id="GO:0061136">
    <property type="term" value="P:regulation of proteasomal protein catabolic process"/>
    <property type="evidence" value="ECO:0007669"/>
    <property type="project" value="TreeGrafter"/>
</dbReference>
<dbReference type="Pfam" id="PF13446">
    <property type="entry name" value="RPT"/>
    <property type="match status" value="2"/>
</dbReference>
<evidence type="ECO:0000256" key="8">
    <source>
        <dbReference type="SAM" id="MobiDB-lite"/>
    </source>
</evidence>
<evidence type="ECO:0000313" key="10">
    <source>
        <dbReference type="EMBL" id="EPB84879.1"/>
    </source>
</evidence>
<dbReference type="Pfam" id="PF00443">
    <property type="entry name" value="UCH"/>
    <property type="match status" value="1"/>
</dbReference>
<dbReference type="Gene3D" id="3.90.70.10">
    <property type="entry name" value="Cysteine proteinases"/>
    <property type="match status" value="2"/>
</dbReference>
<keyword evidence="6" id="KW-0788">Thiol protease</keyword>
<comment type="catalytic activity">
    <reaction evidence="1">
        <text>Thiol-dependent hydrolysis of ester, thioester, amide, peptide and isopeptide bonds formed by the C-terminal Gly of ubiquitin (a 76-residue protein attached to proteins as an intracellular targeting signal).</text>
        <dbReference type="EC" id="3.4.19.12"/>
    </reaction>
</comment>
<evidence type="ECO:0000313" key="11">
    <source>
        <dbReference type="Proteomes" id="UP000014254"/>
    </source>
</evidence>
<dbReference type="Proteomes" id="UP000014254">
    <property type="component" value="Unassembled WGS sequence"/>
</dbReference>
<keyword evidence="4" id="KW-0833">Ubl conjugation pathway</keyword>
<name>S2J5I0_MUCC1</name>
<evidence type="ECO:0000256" key="5">
    <source>
        <dbReference type="ARBA" id="ARBA00022801"/>
    </source>
</evidence>
<dbReference type="OrthoDB" id="2420415at2759"/>
<feature type="coiled-coil region" evidence="7">
    <location>
        <begin position="872"/>
        <end position="899"/>
    </location>
</feature>
<evidence type="ECO:0000256" key="2">
    <source>
        <dbReference type="ARBA" id="ARBA00012759"/>
    </source>
</evidence>
<evidence type="ECO:0000256" key="7">
    <source>
        <dbReference type="SAM" id="Coils"/>
    </source>
</evidence>
<evidence type="ECO:0000259" key="9">
    <source>
        <dbReference type="PROSITE" id="PS50235"/>
    </source>
</evidence>
<keyword evidence="7" id="KW-0175">Coiled coil</keyword>
<dbReference type="STRING" id="1220926.S2J5I0"/>
<dbReference type="SUPFAM" id="SSF54001">
    <property type="entry name" value="Cysteine proteinases"/>
    <property type="match status" value="1"/>
</dbReference>
<dbReference type="eggNOG" id="KOG1863">
    <property type="taxonomic scope" value="Eukaryota"/>
</dbReference>
<feature type="compositionally biased region" description="Basic and acidic residues" evidence="8">
    <location>
        <begin position="650"/>
        <end position="663"/>
    </location>
</feature>
<dbReference type="FunCoup" id="S2J5I0">
    <property type="interactions" value="53"/>
</dbReference>
<dbReference type="GO" id="GO:0016579">
    <property type="term" value="P:protein deubiquitination"/>
    <property type="evidence" value="ECO:0007669"/>
    <property type="project" value="InterPro"/>
</dbReference>
<dbReference type="PANTHER" id="PTHR43982:SF6">
    <property type="entry name" value="UBIQUITIN CARBOXYL-TERMINAL HYDROLASE 2-RELATED"/>
    <property type="match status" value="1"/>
</dbReference>
<dbReference type="VEuPathDB" id="FungiDB:HMPREF1544_08381"/>
<protein>
    <recommendedName>
        <fullName evidence="2">ubiquitinyl hydrolase 1</fullName>
        <ecNumber evidence="2">3.4.19.12</ecNumber>
    </recommendedName>
</protein>
<dbReference type="EC" id="3.4.19.12" evidence="2"/>
<dbReference type="GO" id="GO:0004843">
    <property type="term" value="F:cysteine-type deubiquitinase activity"/>
    <property type="evidence" value="ECO:0007669"/>
    <property type="project" value="UniProtKB-EC"/>
</dbReference>
<dbReference type="CDD" id="cd02666">
    <property type="entry name" value="Peptidase_C19J"/>
    <property type="match status" value="1"/>
</dbReference>
<sequence>MSTEIPALPPRKIATATQIENEAKTLLDCPCYSPMALLAHLETFSSDHKHVFKSLIAESDKTDQESAQDELVDTADADRLPVRIDSNTTSRYICQVCHVWLLVQHNRESAVKCPATDYLCHHYHSQSLGGYECCGCQYSLATEINEPVLSMAVVKRLEATRLRARSYADLMQNKGDLDPTLVSTYTTVLVYIKDLLNGVKRNINSVNPNFLSRIGLNDGSHALLEAIGFYFEDNYFIAPEIEAGSPAEERLKQLQQEIILSLDTLRQELGSTTVPVSTAEANIKVKTADMQQLLGIVPSLETRYTSSNDYVNRAYASFGLTSGASDTLVSWAYKKVISEPSIIMDEYDAMDNLMTIANQTNSVVLQTLIACERSQGKIGRKDIGDAYAYFGVSADAADDGLLTGLYKVKLSDEPLEKSTIQDKLKIIAIARNSTELIQFLKEEKGITSSANVQSVEDLMGVPAHMINNQQSIPVGLNNIGNTCYFNSLLQYYYTLLPFRETMINIEEYVEDENSEPKKIGGIEVDQSEIRRAKKFVGLLKELFLNLQQTNERAISPQTDLAYMALLNEKDDEDDTSTTDAPRPEQQQASGDTDVNMETVPEPISTESSIMLTDDSIGLSDIDMKATEAQDNGVSTFSTYLPSELLTENASEEKETLMQEDIRSDSPPPAYQDIASSSEQEKPVLFDEKKETPSSPPTKTPMKLKQRPSVDTMMFGKQQDVTECMGNVMYLVEAALKPLHKTEDGEQVDDMIRQTFYGKARQILSYRDNKTLQDVKKEMEEDFSHVIVDASESKDLYDGLDEYFFAEQVENFQGGHEATREVTVKSFPPILQILVQRVQFDRATANVYKSNANIQLEKTIYLDRYADANFEALKERRAQVAEWRAELDKYKKQVAKYSKSDTCNIPIPDMLEATRQILHDFSLQETSDVQKSKFKIALNLLQKEAEKTKQLVQEGNAKIQSLKENIQKQYSDYTQLAYRLHAVFIHQGQANYGHYWIYIYDHKGDQWWKYNDSLVTKVNESEILHDTTGSTANPYFLVYVDATKMDHCVETIKPNHV</sequence>
<feature type="compositionally biased region" description="Basic and acidic residues" evidence="8">
    <location>
        <begin position="678"/>
        <end position="691"/>
    </location>
</feature>
<dbReference type="InParanoid" id="S2J5I0"/>
<dbReference type="InterPro" id="IPR028889">
    <property type="entry name" value="USP"/>
</dbReference>
<dbReference type="GO" id="GO:0043161">
    <property type="term" value="P:proteasome-mediated ubiquitin-dependent protein catabolic process"/>
    <property type="evidence" value="ECO:0007669"/>
    <property type="project" value="InterPro"/>
</dbReference>
<dbReference type="InterPro" id="IPR001394">
    <property type="entry name" value="Peptidase_C19_UCH"/>
</dbReference>
<dbReference type="InterPro" id="IPR025305">
    <property type="entry name" value="UCH_repeat_domain"/>
</dbReference>
<organism evidence="10 11">
    <name type="scientific">Mucor circinelloides f. circinelloides (strain 1006PhL)</name>
    <name type="common">Mucormycosis agent</name>
    <name type="synonym">Calyptromyces circinelloides</name>
    <dbReference type="NCBI Taxonomy" id="1220926"/>
    <lineage>
        <taxon>Eukaryota</taxon>
        <taxon>Fungi</taxon>
        <taxon>Fungi incertae sedis</taxon>
        <taxon>Mucoromycota</taxon>
        <taxon>Mucoromycotina</taxon>
        <taxon>Mucoromycetes</taxon>
        <taxon>Mucorales</taxon>
        <taxon>Mucorineae</taxon>
        <taxon>Mucoraceae</taxon>
        <taxon>Mucor</taxon>
    </lineage>
</organism>
<dbReference type="PROSITE" id="PS50235">
    <property type="entry name" value="USP_3"/>
    <property type="match status" value="1"/>
</dbReference>
<evidence type="ECO:0000256" key="6">
    <source>
        <dbReference type="ARBA" id="ARBA00022807"/>
    </source>
</evidence>
<keyword evidence="5" id="KW-0378">Hydrolase</keyword>
<dbReference type="InterPro" id="IPR044635">
    <property type="entry name" value="UBP14-like"/>
</dbReference>
<dbReference type="PANTHER" id="PTHR43982">
    <property type="entry name" value="UBIQUITIN CARBOXYL-TERMINAL HYDROLASE"/>
    <property type="match status" value="1"/>
</dbReference>
<dbReference type="AlphaFoldDB" id="S2J5I0"/>
<dbReference type="PROSITE" id="PS00973">
    <property type="entry name" value="USP_2"/>
    <property type="match status" value="1"/>
</dbReference>
<feature type="domain" description="USP" evidence="9">
    <location>
        <begin position="474"/>
        <end position="1041"/>
    </location>
</feature>
<evidence type="ECO:0000256" key="3">
    <source>
        <dbReference type="ARBA" id="ARBA00022670"/>
    </source>
</evidence>
<proteinExistence type="predicted"/>
<keyword evidence="11" id="KW-1185">Reference proteome</keyword>